<dbReference type="AlphaFoldDB" id="M2REA3"/>
<dbReference type="GO" id="GO:0008126">
    <property type="term" value="F:acetylesterase activity"/>
    <property type="evidence" value="ECO:0007669"/>
    <property type="project" value="TreeGrafter"/>
</dbReference>
<dbReference type="PANTHER" id="PTHR10794:SF63">
    <property type="entry name" value="ALPHA_BETA HYDROLASE 1, ISOFORM A"/>
    <property type="match status" value="1"/>
</dbReference>
<dbReference type="InterPro" id="IPR000073">
    <property type="entry name" value="AB_hydrolase_1"/>
</dbReference>
<dbReference type="GO" id="GO:0047372">
    <property type="term" value="F:monoacylglycerol lipase activity"/>
    <property type="evidence" value="ECO:0007669"/>
    <property type="project" value="TreeGrafter"/>
</dbReference>
<comment type="similarity">
    <text evidence="1">Belongs to the AB hydrolase superfamily. AB hydrolase 4 family.</text>
</comment>
<dbReference type="Proteomes" id="UP000016930">
    <property type="component" value="Unassembled WGS sequence"/>
</dbReference>
<dbReference type="GO" id="GO:0051793">
    <property type="term" value="P:medium-chain fatty acid catabolic process"/>
    <property type="evidence" value="ECO:0007669"/>
    <property type="project" value="TreeGrafter"/>
</dbReference>
<evidence type="ECO:0000256" key="1">
    <source>
        <dbReference type="ARBA" id="ARBA00010884"/>
    </source>
</evidence>
<proteinExistence type="inferred from homology"/>
<dbReference type="InterPro" id="IPR000952">
    <property type="entry name" value="AB_hydrolase_4_CS"/>
</dbReference>
<dbReference type="OrthoDB" id="5954035at2759"/>
<reference evidence="4 5" key="1">
    <citation type="journal article" date="2012" name="Proc. Natl. Acad. Sci. U.S.A.">
        <title>Comparative genomics of Ceriporiopsis subvermispora and Phanerochaete chrysosporium provide insight into selective ligninolysis.</title>
        <authorList>
            <person name="Fernandez-Fueyo E."/>
            <person name="Ruiz-Duenas F.J."/>
            <person name="Ferreira P."/>
            <person name="Floudas D."/>
            <person name="Hibbett D.S."/>
            <person name="Canessa P."/>
            <person name="Larrondo L.F."/>
            <person name="James T.Y."/>
            <person name="Seelenfreund D."/>
            <person name="Lobos S."/>
            <person name="Polanco R."/>
            <person name="Tello M."/>
            <person name="Honda Y."/>
            <person name="Watanabe T."/>
            <person name="Watanabe T."/>
            <person name="Ryu J.S."/>
            <person name="Kubicek C.P."/>
            <person name="Schmoll M."/>
            <person name="Gaskell J."/>
            <person name="Hammel K.E."/>
            <person name="St John F.J."/>
            <person name="Vanden Wymelenberg A."/>
            <person name="Sabat G."/>
            <person name="Splinter BonDurant S."/>
            <person name="Syed K."/>
            <person name="Yadav J.S."/>
            <person name="Doddapaneni H."/>
            <person name="Subramanian V."/>
            <person name="Lavin J.L."/>
            <person name="Oguiza J.A."/>
            <person name="Perez G."/>
            <person name="Pisabarro A.G."/>
            <person name="Ramirez L."/>
            <person name="Santoyo F."/>
            <person name="Master E."/>
            <person name="Coutinho P.M."/>
            <person name="Henrissat B."/>
            <person name="Lombard V."/>
            <person name="Magnuson J.K."/>
            <person name="Kuees U."/>
            <person name="Hori C."/>
            <person name="Igarashi K."/>
            <person name="Samejima M."/>
            <person name="Held B.W."/>
            <person name="Barry K.W."/>
            <person name="LaButti K.M."/>
            <person name="Lapidus A."/>
            <person name="Lindquist E.A."/>
            <person name="Lucas S.M."/>
            <person name="Riley R."/>
            <person name="Salamov A.A."/>
            <person name="Hoffmeister D."/>
            <person name="Schwenk D."/>
            <person name="Hadar Y."/>
            <person name="Yarden O."/>
            <person name="de Vries R.P."/>
            <person name="Wiebenga A."/>
            <person name="Stenlid J."/>
            <person name="Eastwood D."/>
            <person name="Grigoriev I.V."/>
            <person name="Berka R.M."/>
            <person name="Blanchette R.A."/>
            <person name="Kersten P."/>
            <person name="Martinez A.T."/>
            <person name="Vicuna R."/>
            <person name="Cullen D."/>
        </authorList>
    </citation>
    <scope>NUCLEOTIDE SEQUENCE [LARGE SCALE GENOMIC DNA]</scope>
    <source>
        <strain evidence="4 5">B</strain>
    </source>
</reference>
<dbReference type="InterPro" id="IPR029058">
    <property type="entry name" value="AB_hydrolase_fold"/>
</dbReference>
<organism evidence="4 5">
    <name type="scientific">Ceriporiopsis subvermispora (strain B)</name>
    <name type="common">White-rot fungus</name>
    <name type="synonym">Gelatoporia subvermispora</name>
    <dbReference type="NCBI Taxonomy" id="914234"/>
    <lineage>
        <taxon>Eukaryota</taxon>
        <taxon>Fungi</taxon>
        <taxon>Dikarya</taxon>
        <taxon>Basidiomycota</taxon>
        <taxon>Agaricomycotina</taxon>
        <taxon>Agaricomycetes</taxon>
        <taxon>Polyporales</taxon>
        <taxon>Gelatoporiaceae</taxon>
        <taxon>Gelatoporia</taxon>
    </lineage>
</organism>
<dbReference type="SUPFAM" id="SSF53474">
    <property type="entry name" value="alpha/beta-Hydrolases"/>
    <property type="match status" value="1"/>
</dbReference>
<dbReference type="PANTHER" id="PTHR10794">
    <property type="entry name" value="ABHYDROLASE DOMAIN-CONTAINING PROTEIN"/>
    <property type="match status" value="1"/>
</dbReference>
<sequence>MPGPAEFPHNSMLLPLGEPLFNANGTALAIVLLALVSSWLLRRAFSAHDAVKLFHCAVNLSPRLHVDHGLSTDQVAGSNDLTLVDLVRSRCTTLCDSLARFKGVWWLPGAHAQTIYCSLGDFSKVDPVVYERRLLKVRDGGIIAIDVTPPFTTSPVKQNERILLVTHGLTGGSQESYVRAALTTLTRRESLGGLGLRAVVINFRGCNGSPVVTPKLYHAGSSEDVRPVVAWICHTFPECHIFGLGFSLGANILTRYVGEEGDACPLSCMVGLANVWDFVEGSYHIEHGTLANRLIYQNVLGGALRALLHSHKKAFLLPESPLHPSTLRAVFNKRTISLREYDELVTAPLYGFADADDYYRSISSSAFISGIRIPCLGINSLDDPIVGERNLPIAQVSENPWVVLATTQHGGHMGWFERDPDSGMLRRWYVKPVQEYLAAIIECRLNPRPKPKLHLDQDGFWTEEGINENGFVEAGADQVVRSGMGESRLFSGW</sequence>
<evidence type="ECO:0000313" key="4">
    <source>
        <dbReference type="EMBL" id="EMD37161.1"/>
    </source>
</evidence>
<dbReference type="EMBL" id="KB445797">
    <property type="protein sequence ID" value="EMD37161.1"/>
    <property type="molecule type" value="Genomic_DNA"/>
</dbReference>
<dbReference type="Pfam" id="PF00561">
    <property type="entry name" value="Abhydrolase_1"/>
    <property type="match status" value="1"/>
</dbReference>
<keyword evidence="2" id="KW-0472">Membrane</keyword>
<evidence type="ECO:0000256" key="2">
    <source>
        <dbReference type="SAM" id="Phobius"/>
    </source>
</evidence>
<dbReference type="InterPro" id="IPR050960">
    <property type="entry name" value="AB_hydrolase_4_sf"/>
</dbReference>
<dbReference type="HOGENOM" id="CLU_032487_1_1_1"/>
<dbReference type="Gene3D" id="3.40.50.1820">
    <property type="entry name" value="alpha/beta hydrolase"/>
    <property type="match status" value="1"/>
</dbReference>
<keyword evidence="2" id="KW-1133">Transmembrane helix</keyword>
<keyword evidence="5" id="KW-1185">Reference proteome</keyword>
<dbReference type="PROSITE" id="PS01133">
    <property type="entry name" value="UPF0017"/>
    <property type="match status" value="1"/>
</dbReference>
<accession>M2REA3</accession>
<keyword evidence="2" id="KW-0812">Transmembrane</keyword>
<dbReference type="STRING" id="914234.M2REA3"/>
<evidence type="ECO:0000259" key="3">
    <source>
        <dbReference type="Pfam" id="PF00561"/>
    </source>
</evidence>
<protein>
    <recommendedName>
        <fullName evidence="3">AB hydrolase-1 domain-containing protein</fullName>
    </recommendedName>
</protein>
<feature type="domain" description="AB hydrolase-1" evidence="3">
    <location>
        <begin position="163"/>
        <end position="394"/>
    </location>
</feature>
<name>M2REA3_CERS8</name>
<gene>
    <name evidence="4" type="ORF">CERSUDRAFT_84193</name>
</gene>
<dbReference type="GO" id="GO:0051792">
    <property type="term" value="P:medium-chain fatty acid biosynthetic process"/>
    <property type="evidence" value="ECO:0007669"/>
    <property type="project" value="TreeGrafter"/>
</dbReference>
<evidence type="ECO:0000313" key="5">
    <source>
        <dbReference type="Proteomes" id="UP000016930"/>
    </source>
</evidence>
<feature type="transmembrane region" description="Helical" evidence="2">
    <location>
        <begin position="20"/>
        <end position="41"/>
    </location>
</feature>